<feature type="chain" id="PRO_5012248041" description="DUF1214 domain-containing protein" evidence="1">
    <location>
        <begin position="22"/>
        <end position="441"/>
    </location>
</feature>
<evidence type="ECO:0000256" key="1">
    <source>
        <dbReference type="SAM" id="SignalP"/>
    </source>
</evidence>
<proteinExistence type="predicted"/>
<dbReference type="OrthoDB" id="3431965at2759"/>
<dbReference type="Pfam" id="PF06742">
    <property type="entry name" value="DUF1214"/>
    <property type="match status" value="2"/>
</dbReference>
<sequence>MRMLLSYITAVLAGLGQIACAGNPLATNDQRDLDALAIDLSQSDAFDFLRDAARAKFISRLKKFGKPIDDDINSDIDVAIDELVFSSIQKAVNNDPAYPKVYWTDAPPRPDHWFGLSVPGGRYSYDNPDCIYRTIPISDKYKYKIHGRRAANAPLDVTFSLISNPNSQNTVSSLMGEDLQVEEDGSFTITISSEDSDSKNHIKSNWQAVQLFVRNNLADWNKDTPDELSVEIVDNKGAKPATNDTIINQAKTNLAESIFFYGFGALDVKTFLNPLNELQKPTQSQILGTLTTQASSFGHFNLAEDEAIVVTLSSGQATYWVLPVYSLGMVTHSPWENIVSFNSKQAKQNNNGTYTFVVSQTDPGVYNWANTTARTQGTIMGRWQGLSTEGDGTDGIEVSSSIVKLSDLPRILPEETVYVDAEQRQEQVQERIQGYNRIHFQ</sequence>
<organism evidence="3 4">
    <name type="scientific">Helicocarpus griseus UAMH5409</name>
    <dbReference type="NCBI Taxonomy" id="1447875"/>
    <lineage>
        <taxon>Eukaryota</taxon>
        <taxon>Fungi</taxon>
        <taxon>Dikarya</taxon>
        <taxon>Ascomycota</taxon>
        <taxon>Pezizomycotina</taxon>
        <taxon>Eurotiomycetes</taxon>
        <taxon>Eurotiomycetidae</taxon>
        <taxon>Onygenales</taxon>
        <taxon>Ajellomycetaceae</taxon>
        <taxon>Helicocarpus</taxon>
    </lineage>
</organism>
<accession>A0A2B7X4D4</accession>
<evidence type="ECO:0000259" key="2">
    <source>
        <dbReference type="Pfam" id="PF06742"/>
    </source>
</evidence>
<evidence type="ECO:0000313" key="3">
    <source>
        <dbReference type="EMBL" id="PGH03617.1"/>
    </source>
</evidence>
<feature type="signal peptide" evidence="1">
    <location>
        <begin position="1"/>
        <end position="21"/>
    </location>
</feature>
<dbReference type="AlphaFoldDB" id="A0A2B7X4D4"/>
<feature type="domain" description="DUF1214" evidence="2">
    <location>
        <begin position="309"/>
        <end position="374"/>
    </location>
</feature>
<dbReference type="InterPro" id="IPR010621">
    <property type="entry name" value="DUF1214"/>
</dbReference>
<keyword evidence="4" id="KW-1185">Reference proteome</keyword>
<comment type="caution">
    <text evidence="3">The sequence shown here is derived from an EMBL/GenBank/DDBJ whole genome shotgun (WGS) entry which is preliminary data.</text>
</comment>
<reference evidence="3 4" key="1">
    <citation type="submission" date="2017-10" db="EMBL/GenBank/DDBJ databases">
        <title>Comparative genomics in systemic dimorphic fungi from Ajellomycetaceae.</title>
        <authorList>
            <person name="Munoz J.F."/>
            <person name="Mcewen J.G."/>
            <person name="Clay O.K."/>
            <person name="Cuomo C.A."/>
        </authorList>
    </citation>
    <scope>NUCLEOTIDE SEQUENCE [LARGE SCALE GENOMIC DNA]</scope>
    <source>
        <strain evidence="3 4">UAMH5409</strain>
    </source>
</reference>
<dbReference type="Proteomes" id="UP000223968">
    <property type="component" value="Unassembled WGS sequence"/>
</dbReference>
<keyword evidence="1" id="KW-0732">Signal</keyword>
<feature type="domain" description="DUF1214" evidence="2">
    <location>
        <begin position="159"/>
        <end position="207"/>
    </location>
</feature>
<dbReference type="EMBL" id="PDNB01000145">
    <property type="protein sequence ID" value="PGH03617.1"/>
    <property type="molecule type" value="Genomic_DNA"/>
</dbReference>
<protein>
    <recommendedName>
        <fullName evidence="2">DUF1214 domain-containing protein</fullName>
    </recommendedName>
</protein>
<gene>
    <name evidence="3" type="ORF">AJ79_07308</name>
</gene>
<evidence type="ECO:0000313" key="4">
    <source>
        <dbReference type="Proteomes" id="UP000223968"/>
    </source>
</evidence>
<name>A0A2B7X4D4_9EURO</name>